<proteinExistence type="predicted"/>
<gene>
    <name evidence="1" type="ORF">K1T71_005485</name>
</gene>
<evidence type="ECO:0000313" key="1">
    <source>
        <dbReference type="EMBL" id="KAJ0178710.1"/>
    </source>
</evidence>
<reference evidence="1 2" key="1">
    <citation type="journal article" date="2021" name="Front. Genet.">
        <title>Chromosome-Level Genome Assembly Reveals Significant Gene Expansion in the Toll and IMD Signaling Pathways of Dendrolimus kikuchii.</title>
        <authorList>
            <person name="Zhou J."/>
            <person name="Wu P."/>
            <person name="Xiong Z."/>
            <person name="Liu N."/>
            <person name="Zhao N."/>
            <person name="Ji M."/>
            <person name="Qiu Y."/>
            <person name="Yang B."/>
        </authorList>
    </citation>
    <scope>NUCLEOTIDE SEQUENCE [LARGE SCALE GENOMIC DNA]</scope>
    <source>
        <strain evidence="1">Ann1</strain>
    </source>
</reference>
<keyword evidence="2" id="KW-1185">Reference proteome</keyword>
<dbReference type="Proteomes" id="UP000824533">
    <property type="component" value="Linkage Group LG09"/>
</dbReference>
<evidence type="ECO:0000313" key="2">
    <source>
        <dbReference type="Proteomes" id="UP000824533"/>
    </source>
</evidence>
<sequence length="158" mass="18761">MLHYIAVKVSSTLFTCKMNTITLMMTGLLVVGVIIVNGQNYEEAIDDYVEDEQHEPRKYRIRSGEQRYRRRKWRMGYGYDDQPYSHYSDRRNTYDRNEEVIPQIFKLLDDLSNYIKINQKQPPPLPPQFIYVPYPVPYPVPQYINCNPKTEDAKTNVC</sequence>
<comment type="caution">
    <text evidence="1">The sequence shown here is derived from an EMBL/GenBank/DDBJ whole genome shotgun (WGS) entry which is preliminary data.</text>
</comment>
<dbReference type="EMBL" id="CM034395">
    <property type="protein sequence ID" value="KAJ0178710.1"/>
    <property type="molecule type" value="Genomic_DNA"/>
</dbReference>
<accession>A0ACC1D4B5</accession>
<organism evidence="1 2">
    <name type="scientific">Dendrolimus kikuchii</name>
    <dbReference type="NCBI Taxonomy" id="765133"/>
    <lineage>
        <taxon>Eukaryota</taxon>
        <taxon>Metazoa</taxon>
        <taxon>Ecdysozoa</taxon>
        <taxon>Arthropoda</taxon>
        <taxon>Hexapoda</taxon>
        <taxon>Insecta</taxon>
        <taxon>Pterygota</taxon>
        <taxon>Neoptera</taxon>
        <taxon>Endopterygota</taxon>
        <taxon>Lepidoptera</taxon>
        <taxon>Glossata</taxon>
        <taxon>Ditrysia</taxon>
        <taxon>Bombycoidea</taxon>
        <taxon>Lasiocampidae</taxon>
        <taxon>Dendrolimus</taxon>
    </lineage>
</organism>
<protein>
    <submittedName>
        <fullName evidence="1">Uncharacterized protein</fullName>
    </submittedName>
</protein>
<name>A0ACC1D4B5_9NEOP</name>